<keyword evidence="3 7" id="KW-0812">Transmembrane</keyword>
<dbReference type="InterPro" id="IPR010432">
    <property type="entry name" value="RDD"/>
</dbReference>
<evidence type="ECO:0000256" key="7">
    <source>
        <dbReference type="SAM" id="Phobius"/>
    </source>
</evidence>
<keyword evidence="4 7" id="KW-1133">Transmembrane helix</keyword>
<evidence type="ECO:0000256" key="1">
    <source>
        <dbReference type="ARBA" id="ARBA00004651"/>
    </source>
</evidence>
<proteinExistence type="predicted"/>
<dbReference type="Proteomes" id="UP000002219">
    <property type="component" value="Chromosome 1"/>
</dbReference>
<sequence length="241" mass="25581">MNVPPRPDRGGPTPPETQRLPSRPGHGEPAGAHDGLHGDARSGAPDAAPGAEPVERLYPLAAWRTRAYARGIDLLLVALPALLLALVLSLAWVGVQAVGSGDTTGIGDRYPLFLSVTFFLLYAGYETLALSRWQQTLGKRRVGLRVAPQAGNGSLGALPLAALTVRAALLALPFLLLFLFFSAVWFWWFLVAVTALLTGGMAAWNRPNRQGLHDRIAGTVVLDVAAAGPQPPTAHPYPPRA</sequence>
<dbReference type="STRING" id="446468.Ndas_3017"/>
<dbReference type="KEGG" id="nda:Ndas_3017"/>
<keyword evidence="10" id="KW-1185">Reference proteome</keyword>
<dbReference type="GeneID" id="91485571"/>
<name>D7B1K1_NOCDD</name>
<feature type="transmembrane region" description="Helical" evidence="7">
    <location>
        <begin position="112"/>
        <end position="133"/>
    </location>
</feature>
<dbReference type="PANTHER" id="PTHR36115:SF6">
    <property type="entry name" value="PROLINE-RICH ANTIGEN HOMOLOG"/>
    <property type="match status" value="1"/>
</dbReference>
<dbReference type="Pfam" id="PF06271">
    <property type="entry name" value="RDD"/>
    <property type="match status" value="1"/>
</dbReference>
<reference evidence="9 10" key="1">
    <citation type="journal article" date="2010" name="Stand. Genomic Sci.">
        <title>Complete genome sequence of Nocardiopsis dassonvillei type strain (IMRU 509).</title>
        <authorList>
            <person name="Sun H."/>
            <person name="Lapidus A."/>
            <person name="Nolan M."/>
            <person name="Lucas S."/>
            <person name="Del Rio T.G."/>
            <person name="Tice H."/>
            <person name="Cheng J.F."/>
            <person name="Tapia R."/>
            <person name="Han C."/>
            <person name="Goodwin L."/>
            <person name="Pitluck S."/>
            <person name="Pagani I."/>
            <person name="Ivanova N."/>
            <person name="Mavromatis K."/>
            <person name="Mikhailova N."/>
            <person name="Pati A."/>
            <person name="Chen A."/>
            <person name="Palaniappan K."/>
            <person name="Land M."/>
            <person name="Hauser L."/>
            <person name="Chang Y.J."/>
            <person name="Jeffries C.D."/>
            <person name="Djao O.D."/>
            <person name="Rohde M."/>
            <person name="Sikorski J."/>
            <person name="Goker M."/>
            <person name="Woyke T."/>
            <person name="Bristow J."/>
            <person name="Eisen J.A."/>
            <person name="Markowitz V."/>
            <person name="Hugenholtz P."/>
            <person name="Kyrpides N.C."/>
            <person name="Klenk H.P."/>
        </authorList>
    </citation>
    <scope>NUCLEOTIDE SEQUENCE [LARGE SCALE GENOMIC DNA]</scope>
    <source>
        <strain evidence="10">ATCC 23218 / DSM 43111 / CIP 107115 / JCM 7437 / KCTC 9190 / NBRC 14626 / NCTC 10488 / NRRL B-5397 / IMRU 509</strain>
    </source>
</reference>
<feature type="domain" description="RDD" evidence="8">
    <location>
        <begin position="61"/>
        <end position="218"/>
    </location>
</feature>
<gene>
    <name evidence="9" type="ordered locus">Ndas_3017</name>
</gene>
<dbReference type="eggNOG" id="COG1714">
    <property type="taxonomic scope" value="Bacteria"/>
</dbReference>
<comment type="subcellular location">
    <subcellularLocation>
        <location evidence="1">Cell membrane</location>
        <topology evidence="1">Multi-pass membrane protein</topology>
    </subcellularLocation>
</comment>
<evidence type="ECO:0000259" key="8">
    <source>
        <dbReference type="Pfam" id="PF06271"/>
    </source>
</evidence>
<keyword evidence="2" id="KW-1003">Cell membrane</keyword>
<feature type="transmembrane region" description="Helical" evidence="7">
    <location>
        <begin position="74"/>
        <end position="92"/>
    </location>
</feature>
<feature type="transmembrane region" description="Helical" evidence="7">
    <location>
        <begin position="154"/>
        <end position="179"/>
    </location>
</feature>
<dbReference type="GO" id="GO:0005886">
    <property type="term" value="C:plasma membrane"/>
    <property type="evidence" value="ECO:0007669"/>
    <property type="project" value="UniProtKB-SubCell"/>
</dbReference>
<dbReference type="AlphaFoldDB" id="D7B1K1"/>
<evidence type="ECO:0000256" key="4">
    <source>
        <dbReference type="ARBA" id="ARBA00022989"/>
    </source>
</evidence>
<protein>
    <submittedName>
        <fullName evidence="9">RDD domain containing protein</fullName>
    </submittedName>
</protein>
<dbReference type="HOGENOM" id="CLU_079635_2_0_11"/>
<feature type="region of interest" description="Disordered" evidence="6">
    <location>
        <begin position="1"/>
        <end position="50"/>
    </location>
</feature>
<keyword evidence="5 7" id="KW-0472">Membrane</keyword>
<accession>D7B1K1</accession>
<dbReference type="OrthoDB" id="9774993at2"/>
<evidence type="ECO:0000256" key="2">
    <source>
        <dbReference type="ARBA" id="ARBA00022475"/>
    </source>
</evidence>
<evidence type="ECO:0000313" key="10">
    <source>
        <dbReference type="Proteomes" id="UP000002219"/>
    </source>
</evidence>
<dbReference type="InterPro" id="IPR051791">
    <property type="entry name" value="Pra-immunoreactive"/>
</dbReference>
<evidence type="ECO:0000256" key="5">
    <source>
        <dbReference type="ARBA" id="ARBA00023136"/>
    </source>
</evidence>
<evidence type="ECO:0000256" key="3">
    <source>
        <dbReference type="ARBA" id="ARBA00022692"/>
    </source>
</evidence>
<organism evidence="9 10">
    <name type="scientific">Nocardiopsis dassonvillei (strain ATCC 23218 / DSM 43111 / CIP 107115 / JCM 7437 / KCTC 9190 / NBRC 14626 / NCTC 10488 / NRRL B-5397 / IMRU 509)</name>
    <name type="common">Actinomadura dassonvillei</name>
    <dbReference type="NCBI Taxonomy" id="446468"/>
    <lineage>
        <taxon>Bacteria</taxon>
        <taxon>Bacillati</taxon>
        <taxon>Actinomycetota</taxon>
        <taxon>Actinomycetes</taxon>
        <taxon>Streptosporangiales</taxon>
        <taxon>Nocardiopsidaceae</taxon>
        <taxon>Nocardiopsis</taxon>
    </lineage>
</organism>
<evidence type="ECO:0000313" key="9">
    <source>
        <dbReference type="EMBL" id="ADH68427.1"/>
    </source>
</evidence>
<dbReference type="EMBL" id="CP002040">
    <property type="protein sequence ID" value="ADH68427.1"/>
    <property type="molecule type" value="Genomic_DNA"/>
</dbReference>
<dbReference type="RefSeq" id="WP_013154034.1">
    <property type="nucleotide sequence ID" value="NC_014210.1"/>
</dbReference>
<dbReference type="PANTHER" id="PTHR36115">
    <property type="entry name" value="PROLINE-RICH ANTIGEN HOMOLOG-RELATED"/>
    <property type="match status" value="1"/>
</dbReference>
<feature type="transmembrane region" description="Helical" evidence="7">
    <location>
        <begin position="185"/>
        <end position="205"/>
    </location>
</feature>
<evidence type="ECO:0000256" key="6">
    <source>
        <dbReference type="SAM" id="MobiDB-lite"/>
    </source>
</evidence>